<evidence type="ECO:0000259" key="5">
    <source>
        <dbReference type="Pfam" id="PF04542"/>
    </source>
</evidence>
<keyword evidence="4" id="KW-0804">Transcription</keyword>
<dbReference type="InterPro" id="IPR036388">
    <property type="entry name" value="WH-like_DNA-bd_sf"/>
</dbReference>
<dbReference type="GO" id="GO:0016987">
    <property type="term" value="F:sigma factor activity"/>
    <property type="evidence" value="ECO:0007669"/>
    <property type="project" value="UniProtKB-KW"/>
</dbReference>
<reference evidence="7 8" key="1">
    <citation type="journal article" date="2013" name="Genome Announc.">
        <title>Draft Genome Sequence of Strain JLT2015T, Belonging to the Family Sphingomonadaceae of the Alphaproteobacteria.</title>
        <authorList>
            <person name="Tang K."/>
            <person name="Liu K."/>
            <person name="Li S."/>
            <person name="Jiao N."/>
        </authorList>
    </citation>
    <scope>NUCLEOTIDE SEQUENCE [LARGE SCALE GENOMIC DNA]</scope>
    <source>
        <strain evidence="7 8">JLT2015</strain>
    </source>
</reference>
<proteinExistence type="inferred from homology"/>
<organism evidence="7 8">
    <name type="scientific">Pacificimonas flava</name>
    <dbReference type="NCBI Taxonomy" id="1234595"/>
    <lineage>
        <taxon>Bacteria</taxon>
        <taxon>Pseudomonadati</taxon>
        <taxon>Pseudomonadota</taxon>
        <taxon>Alphaproteobacteria</taxon>
        <taxon>Sphingomonadales</taxon>
        <taxon>Sphingosinicellaceae</taxon>
        <taxon>Pacificimonas</taxon>
    </lineage>
</organism>
<evidence type="ECO:0000256" key="4">
    <source>
        <dbReference type="ARBA" id="ARBA00023163"/>
    </source>
</evidence>
<dbReference type="SUPFAM" id="SSF88659">
    <property type="entry name" value="Sigma3 and sigma4 domains of RNA polymerase sigma factors"/>
    <property type="match status" value="1"/>
</dbReference>
<keyword evidence="8" id="KW-1185">Reference proteome</keyword>
<name>M2U613_9SPHN</name>
<evidence type="ECO:0000313" key="7">
    <source>
        <dbReference type="EMBL" id="EMD83462.1"/>
    </source>
</evidence>
<dbReference type="PANTHER" id="PTHR43133">
    <property type="entry name" value="RNA POLYMERASE ECF-TYPE SIGMA FACTO"/>
    <property type="match status" value="1"/>
</dbReference>
<dbReference type="NCBIfam" id="TIGR02937">
    <property type="entry name" value="sigma70-ECF"/>
    <property type="match status" value="1"/>
</dbReference>
<dbReference type="CDD" id="cd06171">
    <property type="entry name" value="Sigma70_r4"/>
    <property type="match status" value="1"/>
</dbReference>
<dbReference type="Gene3D" id="1.10.10.10">
    <property type="entry name" value="Winged helix-like DNA-binding domain superfamily/Winged helix DNA-binding domain"/>
    <property type="match status" value="1"/>
</dbReference>
<dbReference type="InterPro" id="IPR039425">
    <property type="entry name" value="RNA_pol_sigma-70-like"/>
</dbReference>
<comment type="caution">
    <text evidence="7">The sequence shown here is derived from an EMBL/GenBank/DDBJ whole genome shotgun (WGS) entry which is preliminary data.</text>
</comment>
<dbReference type="PANTHER" id="PTHR43133:SF63">
    <property type="entry name" value="RNA POLYMERASE SIGMA FACTOR FECI-RELATED"/>
    <property type="match status" value="1"/>
</dbReference>
<keyword evidence="2" id="KW-0805">Transcription regulation</keyword>
<dbReference type="Pfam" id="PF04542">
    <property type="entry name" value="Sigma70_r2"/>
    <property type="match status" value="1"/>
</dbReference>
<dbReference type="SUPFAM" id="SSF88946">
    <property type="entry name" value="Sigma2 domain of RNA polymerase sigma factors"/>
    <property type="match status" value="1"/>
</dbReference>
<keyword evidence="3" id="KW-0731">Sigma factor</keyword>
<dbReference type="GO" id="GO:0003677">
    <property type="term" value="F:DNA binding"/>
    <property type="evidence" value="ECO:0007669"/>
    <property type="project" value="InterPro"/>
</dbReference>
<dbReference type="GO" id="GO:0006352">
    <property type="term" value="P:DNA-templated transcription initiation"/>
    <property type="evidence" value="ECO:0007669"/>
    <property type="project" value="InterPro"/>
</dbReference>
<dbReference type="Proteomes" id="UP000011717">
    <property type="component" value="Unassembled WGS sequence"/>
</dbReference>
<evidence type="ECO:0000256" key="1">
    <source>
        <dbReference type="ARBA" id="ARBA00010641"/>
    </source>
</evidence>
<dbReference type="Pfam" id="PF08281">
    <property type="entry name" value="Sigma70_r4_2"/>
    <property type="match status" value="1"/>
</dbReference>
<evidence type="ECO:0000256" key="2">
    <source>
        <dbReference type="ARBA" id="ARBA00023015"/>
    </source>
</evidence>
<evidence type="ECO:0000256" key="3">
    <source>
        <dbReference type="ARBA" id="ARBA00023082"/>
    </source>
</evidence>
<dbReference type="Gene3D" id="1.10.1740.10">
    <property type="match status" value="1"/>
</dbReference>
<dbReference type="InterPro" id="IPR013325">
    <property type="entry name" value="RNA_pol_sigma_r2"/>
</dbReference>
<feature type="domain" description="RNA polymerase sigma factor 70 region 4 type 2" evidence="6">
    <location>
        <begin position="124"/>
        <end position="174"/>
    </location>
</feature>
<dbReference type="EMBL" id="AMRV01000003">
    <property type="protein sequence ID" value="EMD83462.1"/>
    <property type="molecule type" value="Genomic_DNA"/>
</dbReference>
<gene>
    <name evidence="7" type="ORF">C725_1363</name>
</gene>
<evidence type="ECO:0000259" key="6">
    <source>
        <dbReference type="Pfam" id="PF08281"/>
    </source>
</evidence>
<dbReference type="InterPro" id="IPR013249">
    <property type="entry name" value="RNA_pol_sigma70_r4_t2"/>
</dbReference>
<protein>
    <submittedName>
        <fullName evidence="7">RNA polymerase sigma-70 factor, ECF subfamily</fullName>
    </submittedName>
</protein>
<comment type="similarity">
    <text evidence="1">Belongs to the sigma-70 factor family. ECF subfamily.</text>
</comment>
<accession>M2U613</accession>
<dbReference type="InterPro" id="IPR014284">
    <property type="entry name" value="RNA_pol_sigma-70_dom"/>
</dbReference>
<feature type="domain" description="RNA polymerase sigma-70 region 2" evidence="5">
    <location>
        <begin position="33"/>
        <end position="94"/>
    </location>
</feature>
<dbReference type="AlphaFoldDB" id="M2U613"/>
<evidence type="ECO:0000313" key="8">
    <source>
        <dbReference type="Proteomes" id="UP000011717"/>
    </source>
</evidence>
<dbReference type="InterPro" id="IPR007627">
    <property type="entry name" value="RNA_pol_sigma70_r2"/>
</dbReference>
<dbReference type="InterPro" id="IPR013324">
    <property type="entry name" value="RNA_pol_sigma_r3/r4-like"/>
</dbReference>
<sequence>MVPSQLMKDEATCARDSNRSAAPGWSDADWTALRTTIIAYLVKRGQGYHLAEDIAQETCVRILRYCEGQPPASLYALAFRIALNCLVDAARKEKAPVAELDDAQPCEAPLQDSVVHGRDRIRHFQDALDAMPELRRSVFIKRRIEDKSHSQISAELGISVASVEKHVSRGLQDLRKVLTRSDDVPDLPK</sequence>